<dbReference type="AlphaFoldDB" id="A0A0R3L600"/>
<keyword evidence="6" id="KW-0238">DNA-binding</keyword>
<dbReference type="PROSITE" id="PS00715">
    <property type="entry name" value="SIGMA70_1"/>
    <property type="match status" value="1"/>
</dbReference>
<dbReference type="PANTHER" id="PTHR30376">
    <property type="entry name" value="SIGMA FACTOR RPOH HEAT SHOCK RELATED"/>
    <property type="match status" value="1"/>
</dbReference>
<organism evidence="10 11">
    <name type="scientific">Bradyrhizobium valentinum</name>
    <dbReference type="NCBI Taxonomy" id="1518501"/>
    <lineage>
        <taxon>Bacteria</taxon>
        <taxon>Pseudomonadati</taxon>
        <taxon>Pseudomonadota</taxon>
        <taxon>Alphaproteobacteria</taxon>
        <taxon>Hyphomicrobiales</taxon>
        <taxon>Nitrobacteraceae</taxon>
        <taxon>Bradyrhizobium</taxon>
    </lineage>
</organism>
<name>A0A0R3L600_9BRAD</name>
<accession>A0A0R3L600</accession>
<evidence type="ECO:0000256" key="4">
    <source>
        <dbReference type="ARBA" id="ARBA00023016"/>
    </source>
</evidence>
<dbReference type="InterPro" id="IPR007627">
    <property type="entry name" value="RNA_pol_sigma70_r2"/>
</dbReference>
<dbReference type="InterPro" id="IPR009042">
    <property type="entry name" value="RNA_pol_sigma70_r1_2"/>
</dbReference>
<gene>
    <name evidence="10" type="ORF">CP49_10085</name>
</gene>
<dbReference type="RefSeq" id="WP_057852713.1">
    <property type="nucleotide sequence ID" value="NZ_LLXX01000141.1"/>
</dbReference>
<dbReference type="CDD" id="cd06171">
    <property type="entry name" value="Sigma70_r4"/>
    <property type="match status" value="1"/>
</dbReference>
<keyword evidence="3" id="KW-0805">Transcription regulation</keyword>
<dbReference type="NCBIfam" id="NF005143">
    <property type="entry name" value="PRK06596.1"/>
    <property type="match status" value="1"/>
</dbReference>
<dbReference type="Proteomes" id="UP000051913">
    <property type="component" value="Unassembled WGS sequence"/>
</dbReference>
<keyword evidence="2" id="KW-0963">Cytoplasm</keyword>
<dbReference type="STRING" id="1518501.CQ10_17360"/>
<protein>
    <recommendedName>
        <fullName evidence="8">RNA polymerase sigma factor RpoH</fullName>
    </recommendedName>
</protein>
<dbReference type="SUPFAM" id="SSF88946">
    <property type="entry name" value="Sigma2 domain of RNA polymerase sigma factors"/>
    <property type="match status" value="1"/>
</dbReference>
<evidence type="ECO:0000256" key="5">
    <source>
        <dbReference type="ARBA" id="ARBA00023082"/>
    </source>
</evidence>
<dbReference type="NCBIfam" id="TIGR02937">
    <property type="entry name" value="sigma70-ECF"/>
    <property type="match status" value="1"/>
</dbReference>
<keyword evidence="5" id="KW-0731">Sigma factor</keyword>
<evidence type="ECO:0000313" key="11">
    <source>
        <dbReference type="Proteomes" id="UP000051913"/>
    </source>
</evidence>
<dbReference type="GO" id="GO:0016987">
    <property type="term" value="F:sigma factor activity"/>
    <property type="evidence" value="ECO:0007669"/>
    <property type="project" value="UniProtKB-UniRule"/>
</dbReference>
<comment type="similarity">
    <text evidence="1">Belongs to the sigma-70 factor family.</text>
</comment>
<dbReference type="Gene3D" id="1.20.120.1810">
    <property type="match status" value="1"/>
</dbReference>
<evidence type="ECO:0000256" key="1">
    <source>
        <dbReference type="ARBA" id="ARBA00007788"/>
    </source>
</evidence>
<dbReference type="InterPro" id="IPR012759">
    <property type="entry name" value="RNA_pol_sigma_RpoH_proteobac"/>
</dbReference>
<evidence type="ECO:0000256" key="7">
    <source>
        <dbReference type="ARBA" id="ARBA00023163"/>
    </source>
</evidence>
<dbReference type="PRINTS" id="PR00046">
    <property type="entry name" value="SIGMA70FCT"/>
</dbReference>
<evidence type="ECO:0000259" key="9">
    <source>
        <dbReference type="PROSITE" id="PS00715"/>
    </source>
</evidence>
<dbReference type="InterPro" id="IPR013325">
    <property type="entry name" value="RNA_pol_sigma_r2"/>
</dbReference>
<comment type="caution">
    <text evidence="10">The sequence shown here is derived from an EMBL/GenBank/DDBJ whole genome shotgun (WGS) entry which is preliminary data.</text>
</comment>
<dbReference type="InterPro" id="IPR036388">
    <property type="entry name" value="WH-like_DNA-bd_sf"/>
</dbReference>
<dbReference type="NCBIfam" id="TIGR02392">
    <property type="entry name" value="rpoH_proteo"/>
    <property type="match status" value="1"/>
</dbReference>
<dbReference type="Pfam" id="PF04542">
    <property type="entry name" value="Sigma70_r2"/>
    <property type="match status" value="1"/>
</dbReference>
<sequence length="310" mass="35240">MGIEGQFAGLAIRTRREPALANGGTGKGYLHDIRRFAMLEREQEFELAKRWREHGDRDAANQLVTSHLRLAAKIAMGYRGYGLPVSEIISEGNVGLMHALNRFEPEKGFRFTTYAMWWIKASIQDYILRSWSLVKIGTTSNQRKLFFKLRTAKSKIAAFESGDLRPDQVASIAKSLDVTAQDVVDMNRRLAGDKSINAPIHNDTEVGEWQDHLVDQSPSPEAIVVEQDEQDYQRKALIAAIDVLDDRERRIFEARHLVDEPSTLEDLAAKFSVSRERIRQIDARAFEKVRKAAKNLAVKAHVAEQEAWNR</sequence>
<evidence type="ECO:0000256" key="6">
    <source>
        <dbReference type="ARBA" id="ARBA00023125"/>
    </source>
</evidence>
<dbReference type="InterPro" id="IPR050813">
    <property type="entry name" value="Sigma-70_Factor"/>
</dbReference>
<dbReference type="GO" id="GO:0006352">
    <property type="term" value="P:DNA-templated transcription initiation"/>
    <property type="evidence" value="ECO:0007669"/>
    <property type="project" value="UniProtKB-UniRule"/>
</dbReference>
<evidence type="ECO:0000256" key="3">
    <source>
        <dbReference type="ARBA" id="ARBA00023015"/>
    </source>
</evidence>
<dbReference type="InterPro" id="IPR014284">
    <property type="entry name" value="RNA_pol_sigma-70_dom"/>
</dbReference>
<evidence type="ECO:0000313" key="10">
    <source>
        <dbReference type="EMBL" id="KRR03369.1"/>
    </source>
</evidence>
<dbReference type="InterPro" id="IPR013324">
    <property type="entry name" value="RNA_pol_sigma_r3/r4-like"/>
</dbReference>
<dbReference type="InterPro" id="IPR000943">
    <property type="entry name" value="RNA_pol_sigma70"/>
</dbReference>
<dbReference type="EMBL" id="LLXX01000141">
    <property type="protein sequence ID" value="KRR03369.1"/>
    <property type="molecule type" value="Genomic_DNA"/>
</dbReference>
<dbReference type="Gene3D" id="1.10.10.10">
    <property type="entry name" value="Winged helix-like DNA-binding domain superfamily/Winged helix DNA-binding domain"/>
    <property type="match status" value="1"/>
</dbReference>
<keyword evidence="11" id="KW-1185">Reference proteome</keyword>
<dbReference type="Pfam" id="PF00140">
    <property type="entry name" value="Sigma70_r1_2"/>
    <property type="match status" value="1"/>
</dbReference>
<proteinExistence type="inferred from homology"/>
<evidence type="ECO:0000256" key="8">
    <source>
        <dbReference type="NCBIfam" id="TIGR02392"/>
    </source>
</evidence>
<dbReference type="PANTHER" id="PTHR30376:SF3">
    <property type="entry name" value="RNA POLYMERASE SIGMA FACTOR RPOH"/>
    <property type="match status" value="1"/>
</dbReference>
<dbReference type="GO" id="GO:0003677">
    <property type="term" value="F:DNA binding"/>
    <property type="evidence" value="ECO:0007669"/>
    <property type="project" value="UniProtKB-KW"/>
</dbReference>
<dbReference type="InterPro" id="IPR007630">
    <property type="entry name" value="RNA_pol_sigma70_r4"/>
</dbReference>
<evidence type="ECO:0000256" key="2">
    <source>
        <dbReference type="ARBA" id="ARBA00022490"/>
    </source>
</evidence>
<keyword evidence="7" id="KW-0804">Transcription</keyword>
<reference evidence="10 11" key="1">
    <citation type="submission" date="2014-03" db="EMBL/GenBank/DDBJ databases">
        <title>Bradyrhizobium valentinum sp. nov., isolated from effective nodules of Lupinus mariae-josephae, a lupine endemic of basic-lime soils in Eastern Spain.</title>
        <authorList>
            <person name="Duran D."/>
            <person name="Rey L."/>
            <person name="Navarro A."/>
            <person name="Busquets A."/>
            <person name="Imperial J."/>
            <person name="Ruiz-Argueso T."/>
        </authorList>
    </citation>
    <scope>NUCLEOTIDE SEQUENCE [LARGE SCALE GENOMIC DNA]</scope>
    <source>
        <strain evidence="10 11">LmjM3</strain>
    </source>
</reference>
<feature type="domain" description="RNA polymerase sigma-70" evidence="9">
    <location>
        <begin position="87"/>
        <end position="100"/>
    </location>
</feature>
<keyword evidence="4" id="KW-0346">Stress response</keyword>
<dbReference type="Pfam" id="PF04545">
    <property type="entry name" value="Sigma70_r4"/>
    <property type="match status" value="1"/>
</dbReference>
<dbReference type="SUPFAM" id="SSF88659">
    <property type="entry name" value="Sigma3 and sigma4 domains of RNA polymerase sigma factors"/>
    <property type="match status" value="1"/>
</dbReference>